<evidence type="ECO:0000313" key="4">
    <source>
        <dbReference type="Proteomes" id="UP001107558"/>
    </source>
</evidence>
<protein>
    <submittedName>
        <fullName evidence="3">Uncharacterized protein</fullName>
    </submittedName>
</protein>
<comment type="caution">
    <text evidence="3">The sequence shown here is derived from an EMBL/GenBank/DDBJ whole genome shotgun (WGS) entry which is preliminary data.</text>
</comment>
<feature type="region of interest" description="Disordered" evidence="1">
    <location>
        <begin position="182"/>
        <end position="207"/>
    </location>
</feature>
<evidence type="ECO:0000256" key="1">
    <source>
        <dbReference type="SAM" id="MobiDB-lite"/>
    </source>
</evidence>
<feature type="transmembrane region" description="Helical" evidence="2">
    <location>
        <begin position="16"/>
        <end position="41"/>
    </location>
</feature>
<keyword evidence="2" id="KW-1133">Transmembrane helix</keyword>
<dbReference type="OrthoDB" id="10519146at2759"/>
<keyword evidence="4" id="KW-1185">Reference proteome</keyword>
<name>A0A9J6BMT9_POLVA</name>
<dbReference type="AlphaFoldDB" id="A0A9J6BMT9"/>
<sequence length="223" mass="26082">MQEKKELSSSLTRSNVFHNFLCCLVVFLTCILIGISILIYVDIKKASIKTQIECQAEYLRNRSIIDESFDSIGEYKGTDDWCRSKIEILKGKIEYEAQERWNKLSGHRSYTICMRNRLIPDQNYINKVLLIEIVEFTKVSWSFWTYFARNERCKFYKDQLNCLESDAFKYCNGEDQIIENGSGDIEGSGFTFDDSEDSNSDDLRKLSKRSIENSNDDLYFDES</sequence>
<accession>A0A9J6BMT9</accession>
<keyword evidence="2" id="KW-0812">Transmembrane</keyword>
<evidence type="ECO:0000256" key="2">
    <source>
        <dbReference type="SAM" id="Phobius"/>
    </source>
</evidence>
<keyword evidence="2" id="KW-0472">Membrane</keyword>
<reference evidence="3" key="1">
    <citation type="submission" date="2021-03" db="EMBL/GenBank/DDBJ databases">
        <title>Chromosome level genome of the anhydrobiotic midge Polypedilum vanderplanki.</title>
        <authorList>
            <person name="Yoshida Y."/>
            <person name="Kikawada T."/>
            <person name="Gusev O."/>
        </authorList>
    </citation>
    <scope>NUCLEOTIDE SEQUENCE</scope>
    <source>
        <strain evidence="3">NIAS01</strain>
        <tissue evidence="3">Whole body or cell culture</tissue>
    </source>
</reference>
<organism evidence="3 4">
    <name type="scientific">Polypedilum vanderplanki</name>
    <name type="common">Sleeping chironomid midge</name>
    <dbReference type="NCBI Taxonomy" id="319348"/>
    <lineage>
        <taxon>Eukaryota</taxon>
        <taxon>Metazoa</taxon>
        <taxon>Ecdysozoa</taxon>
        <taxon>Arthropoda</taxon>
        <taxon>Hexapoda</taxon>
        <taxon>Insecta</taxon>
        <taxon>Pterygota</taxon>
        <taxon>Neoptera</taxon>
        <taxon>Endopterygota</taxon>
        <taxon>Diptera</taxon>
        <taxon>Nematocera</taxon>
        <taxon>Chironomoidea</taxon>
        <taxon>Chironomidae</taxon>
        <taxon>Chironominae</taxon>
        <taxon>Polypedilum</taxon>
        <taxon>Polypedilum</taxon>
    </lineage>
</organism>
<dbReference type="EMBL" id="JADBJN010000003">
    <property type="protein sequence ID" value="KAG5671090.1"/>
    <property type="molecule type" value="Genomic_DNA"/>
</dbReference>
<evidence type="ECO:0000313" key="3">
    <source>
        <dbReference type="EMBL" id="KAG5671090.1"/>
    </source>
</evidence>
<proteinExistence type="predicted"/>
<gene>
    <name evidence="3" type="ORF">PVAND_001304</name>
</gene>
<dbReference type="Proteomes" id="UP001107558">
    <property type="component" value="Chromosome 3"/>
</dbReference>